<organism evidence="2 3">
    <name type="scientific">Curvibacter cyanobacteriorum</name>
    <dbReference type="NCBI Taxonomy" id="3026422"/>
    <lineage>
        <taxon>Bacteria</taxon>
        <taxon>Pseudomonadati</taxon>
        <taxon>Pseudomonadota</taxon>
        <taxon>Betaproteobacteria</taxon>
        <taxon>Burkholderiales</taxon>
        <taxon>Comamonadaceae</taxon>
        <taxon>Curvibacter</taxon>
    </lineage>
</organism>
<sequence length="290" mass="29895">MIDLAKRGLSLAAVAAAVSALWGCASPPAEPEGPKRAETLHVLTQDLQLLTLNAGQPSRVLARQTVKGLPAGDSLVGLDYRVARGVLFTLSRSGRLYTLDVASGQLKPFGAAPISPALEGSAFGVDFNPAADRLRVVSNTGQNLRLVPDTGAVGAVDPALRFAPGDAQAGQAPELVGAAYTYNKKDDKLTTNYALDRRQGTLVTQGSVEGRQPVVSPNTGLLYTVGSLGLGPLRDAAFDIADVSGAAFAALSTPADARTRLYEIDLSSGKARRIGTVADGAPIVGLAVEP</sequence>
<dbReference type="EMBL" id="JAQSIP010000004">
    <property type="protein sequence ID" value="MDD0839145.1"/>
    <property type="molecule type" value="Genomic_DNA"/>
</dbReference>
<dbReference type="RefSeq" id="WP_273951539.1">
    <property type="nucleotide sequence ID" value="NZ_JAQSIP010000004.1"/>
</dbReference>
<dbReference type="Proteomes" id="UP001528673">
    <property type="component" value="Unassembled WGS sequence"/>
</dbReference>
<protein>
    <submittedName>
        <fullName evidence="2">DUF4394 domain-containing protein</fullName>
    </submittedName>
</protein>
<comment type="caution">
    <text evidence="2">The sequence shown here is derived from an EMBL/GenBank/DDBJ whole genome shotgun (WGS) entry which is preliminary data.</text>
</comment>
<evidence type="ECO:0000259" key="1">
    <source>
        <dbReference type="Pfam" id="PF14339"/>
    </source>
</evidence>
<dbReference type="Pfam" id="PF14339">
    <property type="entry name" value="DUF4394"/>
    <property type="match status" value="1"/>
</dbReference>
<dbReference type="SUPFAM" id="SSF50969">
    <property type="entry name" value="YVTN repeat-like/Quinoprotein amine dehydrogenase"/>
    <property type="match status" value="1"/>
</dbReference>
<name>A0ABT5MYJ8_9BURK</name>
<dbReference type="InterPro" id="IPR011044">
    <property type="entry name" value="Quino_amine_DH_bsu"/>
</dbReference>
<evidence type="ECO:0000313" key="3">
    <source>
        <dbReference type="Proteomes" id="UP001528673"/>
    </source>
</evidence>
<proteinExistence type="predicted"/>
<reference evidence="2 3" key="1">
    <citation type="submission" date="2023-02" db="EMBL/GenBank/DDBJ databases">
        <title>Bacterial whole genomic sequence of Curvibacter sp. HBC61.</title>
        <authorList>
            <person name="Le V."/>
            <person name="Ko S.-R."/>
            <person name="Ahn C.-Y."/>
            <person name="Oh H.-M."/>
        </authorList>
    </citation>
    <scope>NUCLEOTIDE SEQUENCE [LARGE SCALE GENOMIC DNA]</scope>
    <source>
        <strain evidence="2 3">HBC61</strain>
    </source>
</reference>
<evidence type="ECO:0000313" key="2">
    <source>
        <dbReference type="EMBL" id="MDD0839145.1"/>
    </source>
</evidence>
<keyword evidence="3" id="KW-1185">Reference proteome</keyword>
<accession>A0ABT5MYJ8</accession>
<feature type="domain" description="DUF4394" evidence="1">
    <location>
        <begin position="48"/>
        <end position="287"/>
    </location>
</feature>
<dbReference type="InterPro" id="IPR025507">
    <property type="entry name" value="DUF4394"/>
</dbReference>
<gene>
    <name evidence="2" type="ORF">PSQ40_11220</name>
</gene>